<organism evidence="2 3">
    <name type="scientific">Caloramator mitchellensis</name>
    <dbReference type="NCBI Taxonomy" id="908809"/>
    <lineage>
        <taxon>Bacteria</taxon>
        <taxon>Bacillati</taxon>
        <taxon>Bacillota</taxon>
        <taxon>Clostridia</taxon>
        <taxon>Eubacteriales</taxon>
        <taxon>Clostridiaceae</taxon>
        <taxon>Caloramator</taxon>
    </lineage>
</organism>
<sequence>MLKRSRLIIFFIILIIIVMFDLRITFQISYYINNNLNAILTEYNKGLYDFLKSNDEDDILSSIRIAEQFEISNQEILINLSLTNLLFRKQNKKYIDYIRNLLNYSRQLYVSPKNNNTLNEIYSINEQIINLSSDVKTKGILKTLSMQKQIITLVDKANFIMADSIRN</sequence>
<dbReference type="AlphaFoldDB" id="A0A0R3JTT9"/>
<dbReference type="OrthoDB" id="9843321at2"/>
<dbReference type="STRING" id="908809.ABG79_01395"/>
<name>A0A0R3JTT9_CALMK</name>
<protein>
    <submittedName>
        <fullName evidence="2">Uncharacterized protein</fullName>
    </submittedName>
</protein>
<proteinExistence type="predicted"/>
<comment type="caution">
    <text evidence="2">The sequence shown here is derived from an EMBL/GenBank/DDBJ whole genome shotgun (WGS) entry which is preliminary data.</text>
</comment>
<reference evidence="2 3" key="1">
    <citation type="submission" date="2015-09" db="EMBL/GenBank/DDBJ databases">
        <title>Draft genome sequence of a Caloramator mitchellensis, a moderate thermophile from the Great Artesian Basin of Australia.</title>
        <authorList>
            <person name="Patel B.K."/>
        </authorList>
    </citation>
    <scope>NUCLEOTIDE SEQUENCE [LARGE SCALE GENOMIC DNA]</scope>
    <source>
        <strain evidence="2 3">VF08</strain>
    </source>
</reference>
<keyword evidence="3" id="KW-1185">Reference proteome</keyword>
<evidence type="ECO:0000256" key="1">
    <source>
        <dbReference type="SAM" id="Phobius"/>
    </source>
</evidence>
<feature type="transmembrane region" description="Helical" evidence="1">
    <location>
        <begin position="7"/>
        <end position="26"/>
    </location>
</feature>
<gene>
    <name evidence="2" type="ORF">ABG79_01395</name>
</gene>
<keyword evidence="1" id="KW-1133">Transmembrane helix</keyword>
<evidence type="ECO:0000313" key="3">
    <source>
        <dbReference type="Proteomes" id="UP000052015"/>
    </source>
</evidence>
<dbReference type="EMBL" id="LKHP01000006">
    <property type="protein sequence ID" value="KRQ86904.1"/>
    <property type="molecule type" value="Genomic_DNA"/>
</dbReference>
<dbReference type="RefSeq" id="WP_057978497.1">
    <property type="nucleotide sequence ID" value="NZ_LKHP01000006.1"/>
</dbReference>
<evidence type="ECO:0000313" key="2">
    <source>
        <dbReference type="EMBL" id="KRQ86904.1"/>
    </source>
</evidence>
<accession>A0A0R3JTT9</accession>
<keyword evidence="1" id="KW-0812">Transmembrane</keyword>
<keyword evidence="1" id="KW-0472">Membrane</keyword>
<dbReference type="Proteomes" id="UP000052015">
    <property type="component" value="Unassembled WGS sequence"/>
</dbReference>